<dbReference type="EnsemblMetazoa" id="MESCA004715-RA">
    <property type="protein sequence ID" value="MESCA004715-PA"/>
    <property type="gene ID" value="MESCA004715"/>
</dbReference>
<reference evidence="2" key="2">
    <citation type="submission" date="2015-06" db="UniProtKB">
        <authorList>
            <consortium name="EnsemblMetazoa"/>
        </authorList>
    </citation>
    <scope>IDENTIFICATION</scope>
</reference>
<feature type="region of interest" description="Disordered" evidence="1">
    <location>
        <begin position="30"/>
        <end position="52"/>
    </location>
</feature>
<proteinExistence type="predicted"/>
<dbReference type="AlphaFoldDB" id="T1GME3"/>
<evidence type="ECO:0000256" key="1">
    <source>
        <dbReference type="SAM" id="MobiDB-lite"/>
    </source>
</evidence>
<organism evidence="2 3">
    <name type="scientific">Megaselia scalaris</name>
    <name type="common">Humpbacked fly</name>
    <name type="synonym">Phora scalaris</name>
    <dbReference type="NCBI Taxonomy" id="36166"/>
    <lineage>
        <taxon>Eukaryota</taxon>
        <taxon>Metazoa</taxon>
        <taxon>Ecdysozoa</taxon>
        <taxon>Arthropoda</taxon>
        <taxon>Hexapoda</taxon>
        <taxon>Insecta</taxon>
        <taxon>Pterygota</taxon>
        <taxon>Neoptera</taxon>
        <taxon>Endopterygota</taxon>
        <taxon>Diptera</taxon>
        <taxon>Brachycera</taxon>
        <taxon>Muscomorpha</taxon>
        <taxon>Platypezoidea</taxon>
        <taxon>Phoridae</taxon>
        <taxon>Megaseliini</taxon>
        <taxon>Megaselia</taxon>
    </lineage>
</organism>
<reference evidence="3" key="1">
    <citation type="submission" date="2013-02" db="EMBL/GenBank/DDBJ databases">
        <authorList>
            <person name="Hughes D."/>
        </authorList>
    </citation>
    <scope>NUCLEOTIDE SEQUENCE</scope>
    <source>
        <strain>Durham</strain>
        <strain evidence="3">NC isolate 2 -- Noor lab</strain>
    </source>
</reference>
<evidence type="ECO:0000313" key="2">
    <source>
        <dbReference type="EnsemblMetazoa" id="MESCA004715-PA"/>
    </source>
</evidence>
<name>T1GME3_MEGSC</name>
<dbReference type="HOGENOM" id="CLU_2608767_0_0_1"/>
<dbReference type="Proteomes" id="UP000015102">
    <property type="component" value="Unassembled WGS sequence"/>
</dbReference>
<protein>
    <submittedName>
        <fullName evidence="2">Uncharacterized protein</fullName>
    </submittedName>
</protein>
<accession>T1GME3</accession>
<dbReference type="EMBL" id="CAQQ02013248">
    <property type="status" value="NOT_ANNOTATED_CDS"/>
    <property type="molecule type" value="Genomic_DNA"/>
</dbReference>
<evidence type="ECO:0000313" key="3">
    <source>
        <dbReference type="Proteomes" id="UP000015102"/>
    </source>
</evidence>
<sequence length="79" mass="8535">MGDKYAKLKNDSVAVFEQIRKSCQAIKNSGSKMEYSDIPEPEPKKAEAKNVASSSRAVSFMADSSKSKSMSSLLLTTVA</sequence>
<keyword evidence="3" id="KW-1185">Reference proteome</keyword>
<dbReference type="EMBL" id="CAQQ02013247">
    <property type="status" value="NOT_ANNOTATED_CDS"/>
    <property type="molecule type" value="Genomic_DNA"/>
</dbReference>